<feature type="binding site" evidence="11">
    <location>
        <position position="218"/>
    </location>
    <ligand>
        <name>FMN</name>
        <dbReference type="ChEBI" id="CHEBI:58210"/>
    </ligand>
</feature>
<feature type="binding site" evidence="11">
    <location>
        <begin position="66"/>
        <end position="68"/>
    </location>
    <ligand>
        <name>FMN</name>
        <dbReference type="ChEBI" id="CHEBI:58210"/>
    </ligand>
</feature>
<comment type="catalytic activity">
    <reaction evidence="11">
        <text>isopentenyl diphosphate = dimethylallyl diphosphate</text>
        <dbReference type="Rhea" id="RHEA:23284"/>
        <dbReference type="ChEBI" id="CHEBI:57623"/>
        <dbReference type="ChEBI" id="CHEBI:128769"/>
        <dbReference type="EC" id="5.3.3.2"/>
    </reaction>
</comment>
<accession>M1ZLE5</accession>
<keyword evidence="8 11" id="KW-0414">Isoprene biosynthesis</keyword>
<evidence type="ECO:0000256" key="1">
    <source>
        <dbReference type="ARBA" id="ARBA00001917"/>
    </source>
</evidence>
<feature type="binding site" evidence="11">
    <location>
        <position position="126"/>
    </location>
    <ligand>
        <name>FMN</name>
        <dbReference type="ChEBI" id="CHEBI:58210"/>
    </ligand>
</feature>
<feature type="binding site" evidence="11">
    <location>
        <begin position="264"/>
        <end position="266"/>
    </location>
    <ligand>
        <name>FMN</name>
        <dbReference type="ChEBI" id="CHEBI:58210"/>
    </ligand>
</feature>
<feature type="binding site" evidence="11">
    <location>
        <position position="157"/>
    </location>
    <ligand>
        <name>Mg(2+)</name>
        <dbReference type="ChEBI" id="CHEBI:18420"/>
    </ligand>
</feature>
<comment type="subcellular location">
    <subcellularLocation>
        <location evidence="11">Cytoplasm</location>
    </subcellularLocation>
</comment>
<feature type="binding site" evidence="11">
    <location>
        <position position="188"/>
    </location>
    <ligand>
        <name>FMN</name>
        <dbReference type="ChEBI" id="CHEBI:58210"/>
    </ligand>
</feature>
<dbReference type="AlphaFoldDB" id="M1ZLE5"/>
<evidence type="ECO:0000313" key="13">
    <source>
        <dbReference type="EMBL" id="SHD78292.1"/>
    </source>
</evidence>
<dbReference type="HOGENOM" id="CLU_065515_0_0_9"/>
<evidence type="ECO:0000256" key="11">
    <source>
        <dbReference type="HAMAP-Rule" id="MF_00354"/>
    </source>
</evidence>
<evidence type="ECO:0000256" key="2">
    <source>
        <dbReference type="ARBA" id="ARBA00022490"/>
    </source>
</evidence>
<keyword evidence="4 11" id="KW-0288">FMN</keyword>
<gene>
    <name evidence="11 13" type="primary">fni</name>
    <name evidence="13" type="ORF">CUESP1_2964</name>
</gene>
<dbReference type="EMBL" id="LT669839">
    <property type="protein sequence ID" value="SHD78292.1"/>
    <property type="molecule type" value="Genomic_DNA"/>
</dbReference>
<comment type="function">
    <text evidence="11">Involved in the biosynthesis of isoprenoids. Catalyzes the 1,3-allylic rearrangement of the homoallylic substrate isopentenyl (IPP) to its allylic isomer, dimethylallyl diphosphate (DMAPP).</text>
</comment>
<dbReference type="GO" id="GO:0016491">
    <property type="term" value="F:oxidoreductase activity"/>
    <property type="evidence" value="ECO:0007669"/>
    <property type="project" value="InterPro"/>
</dbReference>
<keyword evidence="14" id="KW-1185">Reference proteome</keyword>
<dbReference type="NCBIfam" id="TIGR02151">
    <property type="entry name" value="IPP_isom_2"/>
    <property type="match status" value="1"/>
</dbReference>
<evidence type="ECO:0000313" key="14">
    <source>
        <dbReference type="Proteomes" id="UP000245423"/>
    </source>
</evidence>
<dbReference type="GO" id="GO:0005737">
    <property type="term" value="C:cytoplasm"/>
    <property type="evidence" value="ECO:0007669"/>
    <property type="project" value="UniProtKB-SubCell"/>
</dbReference>
<proteinExistence type="inferred from homology"/>
<keyword evidence="2 11" id="KW-0963">Cytoplasm</keyword>
<evidence type="ECO:0000256" key="5">
    <source>
        <dbReference type="ARBA" id="ARBA00022723"/>
    </source>
</evidence>
<keyword evidence="6 11" id="KW-0460">Magnesium</keyword>
<dbReference type="Gene3D" id="3.20.20.70">
    <property type="entry name" value="Aldolase class I"/>
    <property type="match status" value="1"/>
</dbReference>
<dbReference type="PANTHER" id="PTHR43665">
    <property type="entry name" value="ISOPENTENYL-DIPHOSPHATE DELTA-ISOMERASE"/>
    <property type="match status" value="1"/>
</dbReference>
<keyword evidence="7 11" id="KW-0521">NADP</keyword>
<dbReference type="EC" id="5.3.3.2" evidence="11"/>
<evidence type="ECO:0000259" key="12">
    <source>
        <dbReference type="Pfam" id="PF01070"/>
    </source>
</evidence>
<evidence type="ECO:0000256" key="3">
    <source>
        <dbReference type="ARBA" id="ARBA00022630"/>
    </source>
</evidence>
<evidence type="ECO:0000256" key="10">
    <source>
        <dbReference type="ARBA" id="ARBA00025810"/>
    </source>
</evidence>
<evidence type="ECO:0000256" key="9">
    <source>
        <dbReference type="ARBA" id="ARBA00023235"/>
    </source>
</evidence>
<name>M1ZLE5_9FIRM</name>
<dbReference type="RefSeq" id="WP_005587315.1">
    <property type="nucleotide sequence ID" value="NZ_LT669839.1"/>
</dbReference>
<reference evidence="13 14" key="1">
    <citation type="submission" date="2016-11" db="EMBL/GenBank/DDBJ databases">
        <authorList>
            <person name="Manzoor S."/>
        </authorList>
    </citation>
    <scope>NUCLEOTIDE SEQUENCE [LARGE SCALE GENOMIC DNA]</scope>
    <source>
        <strain evidence="13">Clostridium ultunense strain Esp</strain>
    </source>
</reference>
<comment type="cofactor">
    <cofactor evidence="1 11">
        <name>FMN</name>
        <dbReference type="ChEBI" id="CHEBI:58210"/>
    </cofactor>
</comment>
<dbReference type="GO" id="GO:0010181">
    <property type="term" value="F:FMN binding"/>
    <property type="evidence" value="ECO:0007669"/>
    <property type="project" value="UniProtKB-UniRule"/>
</dbReference>
<dbReference type="PIRSF" id="PIRSF003314">
    <property type="entry name" value="IPP_isomerase"/>
    <property type="match status" value="1"/>
</dbReference>
<dbReference type="HAMAP" id="MF_00354">
    <property type="entry name" value="Idi_2"/>
    <property type="match status" value="1"/>
</dbReference>
<dbReference type="GO" id="GO:0070402">
    <property type="term" value="F:NADPH binding"/>
    <property type="evidence" value="ECO:0007669"/>
    <property type="project" value="UniProtKB-UniRule"/>
</dbReference>
<keyword evidence="5 11" id="KW-0479">Metal-binding</keyword>
<keyword evidence="3 11" id="KW-0285">Flavoprotein</keyword>
<evidence type="ECO:0000256" key="7">
    <source>
        <dbReference type="ARBA" id="ARBA00022857"/>
    </source>
</evidence>
<feature type="domain" description="FMN-dependent dehydrogenase" evidence="12">
    <location>
        <begin position="171"/>
        <end position="328"/>
    </location>
</feature>
<evidence type="ECO:0000256" key="4">
    <source>
        <dbReference type="ARBA" id="ARBA00022643"/>
    </source>
</evidence>
<dbReference type="PANTHER" id="PTHR43665:SF1">
    <property type="entry name" value="ISOPENTENYL-DIPHOSPHATE DELTA-ISOMERASE"/>
    <property type="match status" value="1"/>
</dbReference>
<keyword evidence="9 11" id="KW-0413">Isomerase</keyword>
<feature type="binding site" evidence="11">
    <location>
        <begin position="10"/>
        <end position="11"/>
    </location>
    <ligand>
        <name>substrate</name>
    </ligand>
</feature>
<dbReference type="GO" id="GO:0008299">
    <property type="term" value="P:isoprenoid biosynthetic process"/>
    <property type="evidence" value="ECO:0007669"/>
    <property type="project" value="UniProtKB-UniRule"/>
</dbReference>
<sequence>MGKDIIRKDRKKEHIEYYLKSTFESDTLFKDIYVEHNSLPELNLDEIDGRTEFLGKIIEYPIMINAMTGGTEFSWEINRGLSEIAKNHRIPMAVGSQTIALRDRGSHNSFKVVRERVGEEGVVIANLSGHASLEDVKFAIDLIKADGIQLHLNPAQELVMKEGDREFKGVLKNIEDIVSNVERPVIVKEVGFGISKEVAQRLYDVGVRYIDVSGKGGTNFIEIEDRRDDEIDFRDIYSWGIPTALSLIQCRSISEDLTLISSGGIRTSLDILKSLILGANVVGIGGRILREVIEGGQERANKYMEGLTYKLKVLMLLTGSKNIQELKKVPYKVKGELKDLLR</sequence>
<comment type="subunit">
    <text evidence="10 11">Homooctamer. Dimer of tetramers.</text>
</comment>
<feature type="binding site" evidence="11">
    <location>
        <position position="156"/>
    </location>
    <ligand>
        <name>substrate</name>
    </ligand>
</feature>
<dbReference type="CDD" id="cd02811">
    <property type="entry name" value="IDI-2_FMN"/>
    <property type="match status" value="1"/>
</dbReference>
<dbReference type="GO" id="GO:0004452">
    <property type="term" value="F:isopentenyl-diphosphate delta-isomerase activity"/>
    <property type="evidence" value="ECO:0007669"/>
    <property type="project" value="UniProtKB-UniRule"/>
</dbReference>
<dbReference type="GO" id="GO:0000287">
    <property type="term" value="F:magnesium ion binding"/>
    <property type="evidence" value="ECO:0007669"/>
    <property type="project" value="UniProtKB-UniRule"/>
</dbReference>
<dbReference type="InterPro" id="IPR011179">
    <property type="entry name" value="IPdP_isomerase"/>
</dbReference>
<dbReference type="SUPFAM" id="SSF51395">
    <property type="entry name" value="FMN-linked oxidoreductases"/>
    <property type="match status" value="1"/>
</dbReference>
<evidence type="ECO:0000256" key="6">
    <source>
        <dbReference type="ARBA" id="ARBA00022842"/>
    </source>
</evidence>
<dbReference type="InterPro" id="IPR000262">
    <property type="entry name" value="FMN-dep_DH"/>
</dbReference>
<organism evidence="13 14">
    <name type="scientific">[Clostridium] ultunense Esp</name>
    <dbReference type="NCBI Taxonomy" id="1288971"/>
    <lineage>
        <taxon>Bacteria</taxon>
        <taxon>Bacillati</taxon>
        <taxon>Bacillota</taxon>
        <taxon>Tissierellia</taxon>
        <taxon>Tissierellales</taxon>
        <taxon>Tepidimicrobiaceae</taxon>
        <taxon>Schnuerera</taxon>
    </lineage>
</organism>
<feature type="binding site" evidence="11">
    <location>
        <position position="213"/>
    </location>
    <ligand>
        <name>FMN</name>
        <dbReference type="ChEBI" id="CHEBI:58210"/>
    </ligand>
</feature>
<comment type="similarity">
    <text evidence="11">Belongs to the IPP isomerase type 2 family.</text>
</comment>
<comment type="caution">
    <text evidence="11">Lacks conserved residue(s) required for the propagation of feature annotation.</text>
</comment>
<dbReference type="InterPro" id="IPR013785">
    <property type="entry name" value="Aldolase_TIM"/>
</dbReference>
<dbReference type="Pfam" id="PF01070">
    <property type="entry name" value="FMN_dh"/>
    <property type="match status" value="1"/>
</dbReference>
<dbReference type="Proteomes" id="UP000245423">
    <property type="component" value="Chromosome 1"/>
</dbReference>
<evidence type="ECO:0000256" key="8">
    <source>
        <dbReference type="ARBA" id="ARBA00023229"/>
    </source>
</evidence>
<comment type="cofactor">
    <cofactor evidence="11">
        <name>Mg(2+)</name>
        <dbReference type="ChEBI" id="CHEBI:18420"/>
    </cofactor>
</comment>
<comment type="cofactor">
    <cofactor evidence="11">
        <name>NADPH</name>
        <dbReference type="ChEBI" id="CHEBI:57783"/>
    </cofactor>
</comment>
<feature type="binding site" evidence="11">
    <location>
        <position position="96"/>
    </location>
    <ligand>
        <name>FMN</name>
        <dbReference type="ChEBI" id="CHEBI:58210"/>
    </ligand>
</feature>
<protein>
    <recommendedName>
        <fullName evidence="11">Isopentenyl-diphosphate delta-isomerase</fullName>
        <shortName evidence="11">IPP isomerase</shortName>
        <ecNumber evidence="11">5.3.3.2</ecNumber>
    </recommendedName>
    <alternativeName>
        <fullName evidence="11">Isopentenyl diphosphate:dimethylallyl diphosphate isomerase</fullName>
    </alternativeName>
    <alternativeName>
        <fullName evidence="11">Isopentenyl pyrophosphate isomerase</fullName>
    </alternativeName>
    <alternativeName>
        <fullName evidence="11">Type 2 isopentenyl diphosphate isomerase</fullName>
        <shortName evidence="11">IDI-2</shortName>
    </alternativeName>
</protein>